<dbReference type="EC" id="6.3.2.10" evidence="10 11"/>
<dbReference type="SUPFAM" id="SSF53623">
    <property type="entry name" value="MurD-like peptide ligases, catalytic domain"/>
    <property type="match status" value="1"/>
</dbReference>
<dbReference type="Gene3D" id="3.40.1390.10">
    <property type="entry name" value="MurE/MurF, N-terminal domain"/>
    <property type="match status" value="1"/>
</dbReference>
<evidence type="ECO:0000256" key="10">
    <source>
        <dbReference type="HAMAP-Rule" id="MF_02019"/>
    </source>
</evidence>
<dbReference type="Gene3D" id="3.90.190.20">
    <property type="entry name" value="Mur ligase, C-terminal domain"/>
    <property type="match status" value="1"/>
</dbReference>
<dbReference type="GO" id="GO:0051301">
    <property type="term" value="P:cell division"/>
    <property type="evidence" value="ECO:0007669"/>
    <property type="project" value="UniProtKB-KW"/>
</dbReference>
<dbReference type="GO" id="GO:0005524">
    <property type="term" value="F:ATP binding"/>
    <property type="evidence" value="ECO:0007669"/>
    <property type="project" value="UniProtKB-UniRule"/>
</dbReference>
<evidence type="ECO:0000256" key="11">
    <source>
        <dbReference type="RuleBase" id="RU004136"/>
    </source>
</evidence>
<keyword evidence="4 10" id="KW-0547">Nucleotide-binding</keyword>
<dbReference type="SUPFAM" id="SSF63418">
    <property type="entry name" value="MurE/MurF N-terminal domain"/>
    <property type="match status" value="1"/>
</dbReference>
<dbReference type="OrthoDB" id="9801978at2"/>
<organism evidence="14 15">
    <name type="scientific">Flavobacterium aurantiibacter</name>
    <dbReference type="NCBI Taxonomy" id="2023067"/>
    <lineage>
        <taxon>Bacteria</taxon>
        <taxon>Pseudomonadati</taxon>
        <taxon>Bacteroidota</taxon>
        <taxon>Flavobacteriia</taxon>
        <taxon>Flavobacteriales</taxon>
        <taxon>Flavobacteriaceae</taxon>
        <taxon>Flavobacterium</taxon>
    </lineage>
</organism>
<dbReference type="NCBIfam" id="TIGR01143">
    <property type="entry name" value="murF"/>
    <property type="match status" value="1"/>
</dbReference>
<dbReference type="Gene3D" id="3.40.1190.10">
    <property type="entry name" value="Mur-like, catalytic domain"/>
    <property type="match status" value="1"/>
</dbReference>
<dbReference type="InterPro" id="IPR005863">
    <property type="entry name" value="UDP-N-AcMur_synth"/>
</dbReference>
<dbReference type="InterPro" id="IPR004101">
    <property type="entry name" value="Mur_ligase_C"/>
</dbReference>
<dbReference type="InterPro" id="IPR036615">
    <property type="entry name" value="Mur_ligase_C_dom_sf"/>
</dbReference>
<evidence type="ECO:0000259" key="13">
    <source>
        <dbReference type="Pfam" id="PF08245"/>
    </source>
</evidence>
<proteinExistence type="inferred from homology"/>
<dbReference type="UniPathway" id="UPA00219"/>
<comment type="caution">
    <text evidence="14">The sequence shown here is derived from an EMBL/GenBank/DDBJ whole genome shotgun (WGS) entry which is preliminary data.</text>
</comment>
<dbReference type="HAMAP" id="MF_02019">
    <property type="entry name" value="MurF"/>
    <property type="match status" value="1"/>
</dbReference>
<keyword evidence="3 10" id="KW-0132">Cell division</keyword>
<dbReference type="EMBL" id="NOXX01000191">
    <property type="protein sequence ID" value="OYQ44399.1"/>
    <property type="molecule type" value="Genomic_DNA"/>
</dbReference>
<evidence type="ECO:0000256" key="7">
    <source>
        <dbReference type="ARBA" id="ARBA00022984"/>
    </source>
</evidence>
<evidence type="ECO:0000313" key="14">
    <source>
        <dbReference type="EMBL" id="OYQ44399.1"/>
    </source>
</evidence>
<evidence type="ECO:0000256" key="1">
    <source>
        <dbReference type="ARBA" id="ARBA00022490"/>
    </source>
</evidence>
<evidence type="ECO:0000256" key="2">
    <source>
        <dbReference type="ARBA" id="ARBA00022598"/>
    </source>
</evidence>
<feature type="domain" description="Mur ligase central" evidence="13">
    <location>
        <begin position="96"/>
        <end position="275"/>
    </location>
</feature>
<name>A0A255ZSN5_9FLAO</name>
<keyword evidence="5 10" id="KW-0067">ATP-binding</keyword>
<comment type="similarity">
    <text evidence="10">Belongs to the MurCDEF family. MurF subfamily.</text>
</comment>
<dbReference type="Pfam" id="PF02875">
    <property type="entry name" value="Mur_ligase_C"/>
    <property type="match status" value="1"/>
</dbReference>
<feature type="binding site" evidence="10">
    <location>
        <begin position="97"/>
        <end position="103"/>
    </location>
    <ligand>
        <name>ATP</name>
        <dbReference type="ChEBI" id="CHEBI:30616"/>
    </ligand>
</feature>
<dbReference type="GO" id="GO:0008766">
    <property type="term" value="F:UDP-N-acetylmuramoylalanyl-D-glutamyl-2,6-diaminopimelate-D-alanyl-D-alanine ligase activity"/>
    <property type="evidence" value="ECO:0007669"/>
    <property type="project" value="RHEA"/>
</dbReference>
<evidence type="ECO:0000256" key="3">
    <source>
        <dbReference type="ARBA" id="ARBA00022618"/>
    </source>
</evidence>
<evidence type="ECO:0000256" key="4">
    <source>
        <dbReference type="ARBA" id="ARBA00022741"/>
    </source>
</evidence>
<comment type="subcellular location">
    <subcellularLocation>
        <location evidence="10 11">Cytoplasm</location>
    </subcellularLocation>
</comment>
<dbReference type="GO" id="GO:0005737">
    <property type="term" value="C:cytoplasm"/>
    <property type="evidence" value="ECO:0007669"/>
    <property type="project" value="UniProtKB-SubCell"/>
</dbReference>
<accession>A0A255ZSN5</accession>
<dbReference type="PANTHER" id="PTHR43024:SF1">
    <property type="entry name" value="UDP-N-ACETYLMURAMOYL-TRIPEPTIDE--D-ALANYL-D-ALANINE LIGASE"/>
    <property type="match status" value="1"/>
</dbReference>
<keyword evidence="9 10" id="KW-0961">Cell wall biogenesis/degradation</keyword>
<keyword evidence="8 10" id="KW-0131">Cell cycle</keyword>
<dbReference type="GO" id="GO:0008360">
    <property type="term" value="P:regulation of cell shape"/>
    <property type="evidence" value="ECO:0007669"/>
    <property type="project" value="UniProtKB-KW"/>
</dbReference>
<comment type="catalytic activity">
    <reaction evidence="10 11">
        <text>D-alanyl-D-alanine + UDP-N-acetyl-alpha-D-muramoyl-L-alanyl-gamma-D-glutamyl-meso-2,6-diaminopimelate + ATP = UDP-N-acetyl-alpha-D-muramoyl-L-alanyl-gamma-D-glutamyl-meso-2,6-diaminopimeloyl-D-alanyl-D-alanine + ADP + phosphate + H(+)</text>
        <dbReference type="Rhea" id="RHEA:28374"/>
        <dbReference type="ChEBI" id="CHEBI:15378"/>
        <dbReference type="ChEBI" id="CHEBI:30616"/>
        <dbReference type="ChEBI" id="CHEBI:43474"/>
        <dbReference type="ChEBI" id="CHEBI:57822"/>
        <dbReference type="ChEBI" id="CHEBI:61386"/>
        <dbReference type="ChEBI" id="CHEBI:83905"/>
        <dbReference type="ChEBI" id="CHEBI:456216"/>
        <dbReference type="EC" id="6.3.2.10"/>
    </reaction>
</comment>
<dbReference type="GO" id="GO:0071555">
    <property type="term" value="P:cell wall organization"/>
    <property type="evidence" value="ECO:0007669"/>
    <property type="project" value="UniProtKB-KW"/>
</dbReference>
<gene>
    <name evidence="10" type="primary">murF</name>
    <name evidence="14" type="ORF">CHX27_07550</name>
</gene>
<dbReference type="InterPro" id="IPR036565">
    <property type="entry name" value="Mur-like_cat_sf"/>
</dbReference>
<keyword evidence="6 10" id="KW-0133">Cell shape</keyword>
<protein>
    <recommendedName>
        <fullName evidence="10 11">UDP-N-acetylmuramoyl-tripeptide--D-alanyl-D-alanine ligase</fullName>
        <ecNumber evidence="10 11">6.3.2.10</ecNumber>
    </recommendedName>
    <alternativeName>
        <fullName evidence="10">D-alanyl-D-alanine-adding enzyme</fullName>
    </alternativeName>
</protein>
<evidence type="ECO:0000313" key="15">
    <source>
        <dbReference type="Proteomes" id="UP000216035"/>
    </source>
</evidence>
<dbReference type="InterPro" id="IPR035911">
    <property type="entry name" value="MurE/MurF_N"/>
</dbReference>
<reference evidence="14 15" key="1">
    <citation type="submission" date="2017-07" db="EMBL/GenBank/DDBJ databases">
        <title>Flavobacterium cyanobacteriorum sp. nov., isolated from cyanobacterial aggregates in a eutrophic lake.</title>
        <authorList>
            <person name="Cai H."/>
        </authorList>
    </citation>
    <scope>NUCLEOTIDE SEQUENCE [LARGE SCALE GENOMIC DNA]</scope>
    <source>
        <strain evidence="14 15">TH167</strain>
    </source>
</reference>
<comment type="pathway">
    <text evidence="10 11">Cell wall biogenesis; peptidoglycan biosynthesis.</text>
</comment>
<keyword evidence="2 10" id="KW-0436">Ligase</keyword>
<dbReference type="InterPro" id="IPR051046">
    <property type="entry name" value="MurCDEF_CellWall_CoF430Synth"/>
</dbReference>
<keyword evidence="1 10" id="KW-0963">Cytoplasm</keyword>
<feature type="domain" description="Mur ligase C-terminal" evidence="12">
    <location>
        <begin position="299"/>
        <end position="413"/>
    </location>
</feature>
<evidence type="ECO:0000259" key="12">
    <source>
        <dbReference type="Pfam" id="PF02875"/>
    </source>
</evidence>
<dbReference type="Proteomes" id="UP000216035">
    <property type="component" value="Unassembled WGS sequence"/>
</dbReference>
<dbReference type="Pfam" id="PF08245">
    <property type="entry name" value="Mur_ligase_M"/>
    <property type="match status" value="1"/>
</dbReference>
<sequence length="433" mass="47853">MSISDLHQLFLESAGISTDTRKIRSNSIFFALRGPNFDANKFAADALEAGAAYVVIDNPKYVIDHRTILVDNCLIALQQLAHYHRNFLGIPIIALTGSNGKTTTKELIHVVLQEKFNTKATVGNLNNHIGVPLTLLSFDRETEIGIVEMGANHQKEIEQLCRIAEPDFGYITNFGKAHLEGFGGIEGVIKGKTELYKHLAARQKVAFINADDSTQVQKSNSIKTVSFGISNAKADIQFQNLTNEAEVGVMLRDQKIVSKLVGKYNIPNICAAVAIGTYFEIPIENIKSAIAQYTPTNNRSQNIKIGKIEIISDAYNANPSSMEAALKNLSLSKAARKLAILGDMFELGDESPKEHTLLIKLANDLKLPTIFIGPSFSAVKDRFEHQGFYTSFDDFELNFKQDLTDTLILVKGSRAMALERVIPLLEKIQQKVN</sequence>
<dbReference type="InterPro" id="IPR013221">
    <property type="entry name" value="Mur_ligase_cen"/>
</dbReference>
<keyword evidence="15" id="KW-1185">Reference proteome</keyword>
<keyword evidence="7 10" id="KW-0573">Peptidoglycan synthesis</keyword>
<dbReference type="GO" id="GO:0047480">
    <property type="term" value="F:UDP-N-acetylmuramoyl-tripeptide-D-alanyl-D-alanine ligase activity"/>
    <property type="evidence" value="ECO:0007669"/>
    <property type="project" value="UniProtKB-UniRule"/>
</dbReference>
<dbReference type="RefSeq" id="WP_094486156.1">
    <property type="nucleotide sequence ID" value="NZ_NOXX01000191.1"/>
</dbReference>
<evidence type="ECO:0000256" key="5">
    <source>
        <dbReference type="ARBA" id="ARBA00022840"/>
    </source>
</evidence>
<dbReference type="GO" id="GO:0009252">
    <property type="term" value="P:peptidoglycan biosynthetic process"/>
    <property type="evidence" value="ECO:0007669"/>
    <property type="project" value="UniProtKB-UniRule"/>
</dbReference>
<comment type="function">
    <text evidence="10 11">Involved in cell wall formation. Catalyzes the final step in the synthesis of UDP-N-acetylmuramoyl-pentapeptide, the precursor of murein.</text>
</comment>
<dbReference type="PANTHER" id="PTHR43024">
    <property type="entry name" value="UDP-N-ACETYLMURAMOYL-TRIPEPTIDE--D-ALANYL-D-ALANINE LIGASE"/>
    <property type="match status" value="1"/>
</dbReference>
<evidence type="ECO:0000256" key="9">
    <source>
        <dbReference type="ARBA" id="ARBA00023316"/>
    </source>
</evidence>
<dbReference type="AlphaFoldDB" id="A0A255ZSN5"/>
<evidence type="ECO:0000256" key="6">
    <source>
        <dbReference type="ARBA" id="ARBA00022960"/>
    </source>
</evidence>
<dbReference type="SUPFAM" id="SSF53244">
    <property type="entry name" value="MurD-like peptide ligases, peptide-binding domain"/>
    <property type="match status" value="1"/>
</dbReference>
<evidence type="ECO:0000256" key="8">
    <source>
        <dbReference type="ARBA" id="ARBA00023306"/>
    </source>
</evidence>